<dbReference type="GO" id="GO:0003677">
    <property type="term" value="F:DNA binding"/>
    <property type="evidence" value="ECO:0007669"/>
    <property type="project" value="UniProtKB-UniRule"/>
</dbReference>
<evidence type="ECO:0000259" key="3">
    <source>
        <dbReference type="PROSITE" id="PS50977"/>
    </source>
</evidence>
<dbReference type="Proteomes" id="UP000245909">
    <property type="component" value="Unassembled WGS sequence"/>
</dbReference>
<feature type="DNA-binding region" description="H-T-H motif" evidence="2">
    <location>
        <begin position="33"/>
        <end position="52"/>
    </location>
</feature>
<dbReference type="PROSITE" id="PS50977">
    <property type="entry name" value="HTH_TETR_2"/>
    <property type="match status" value="1"/>
</dbReference>
<name>A0A2U0TA45_9PAST</name>
<dbReference type="PANTHER" id="PTHR43479:SF7">
    <property type="entry name" value="TETR-FAMILY TRANSCRIPTIONAL REGULATOR"/>
    <property type="match status" value="1"/>
</dbReference>
<dbReference type="InterPro" id="IPR009057">
    <property type="entry name" value="Homeodomain-like_sf"/>
</dbReference>
<evidence type="ECO:0000256" key="1">
    <source>
        <dbReference type="ARBA" id="ARBA00023125"/>
    </source>
</evidence>
<feature type="domain" description="HTH tetR-type" evidence="3">
    <location>
        <begin position="10"/>
        <end position="70"/>
    </location>
</feature>
<dbReference type="EMBL" id="QENU01000003">
    <property type="protein sequence ID" value="PVX40469.1"/>
    <property type="molecule type" value="Genomic_DNA"/>
</dbReference>
<proteinExistence type="predicted"/>
<dbReference type="RefSeq" id="WP_116631349.1">
    <property type="nucleotide sequence ID" value="NZ_QENU01000003.1"/>
</dbReference>
<dbReference type="Gene3D" id="1.10.357.10">
    <property type="entry name" value="Tetracycline Repressor, domain 2"/>
    <property type="match status" value="1"/>
</dbReference>
<dbReference type="OrthoDB" id="9798857at2"/>
<dbReference type="PANTHER" id="PTHR43479">
    <property type="entry name" value="ACREF/ENVCD OPERON REPRESSOR-RELATED"/>
    <property type="match status" value="1"/>
</dbReference>
<gene>
    <name evidence="4" type="ORF">C8D76_10336</name>
</gene>
<dbReference type="InterPro" id="IPR050624">
    <property type="entry name" value="HTH-type_Tx_Regulator"/>
</dbReference>
<dbReference type="Pfam" id="PF00440">
    <property type="entry name" value="TetR_N"/>
    <property type="match status" value="1"/>
</dbReference>
<evidence type="ECO:0000256" key="2">
    <source>
        <dbReference type="PROSITE-ProRule" id="PRU00335"/>
    </source>
</evidence>
<keyword evidence="1 2" id="KW-0238">DNA-binding</keyword>
<accession>A0A2U0TA45</accession>
<comment type="caution">
    <text evidence="4">The sequence shown here is derived from an EMBL/GenBank/DDBJ whole genome shotgun (WGS) entry which is preliminary data.</text>
</comment>
<dbReference type="SUPFAM" id="SSF46689">
    <property type="entry name" value="Homeodomain-like"/>
    <property type="match status" value="1"/>
</dbReference>
<dbReference type="AlphaFoldDB" id="A0A2U0TA45"/>
<evidence type="ECO:0000313" key="5">
    <source>
        <dbReference type="Proteomes" id="UP000245909"/>
    </source>
</evidence>
<reference evidence="4 5" key="1">
    <citation type="submission" date="2018-05" db="EMBL/GenBank/DDBJ databases">
        <title>Genomic Encyclopedia of Type Strains, Phase IV (KMG-IV): sequencing the most valuable type-strain genomes for metagenomic binning, comparative biology and taxonomic classification.</title>
        <authorList>
            <person name="Goeker M."/>
        </authorList>
    </citation>
    <scope>NUCLEOTIDE SEQUENCE [LARGE SCALE GENOMIC DNA]</scope>
    <source>
        <strain evidence="4 5">DSM 22999</strain>
    </source>
</reference>
<evidence type="ECO:0000313" key="4">
    <source>
        <dbReference type="EMBL" id="PVX40469.1"/>
    </source>
</evidence>
<dbReference type="InterPro" id="IPR001647">
    <property type="entry name" value="HTH_TetR"/>
</dbReference>
<sequence length="184" mass="21522">MLNKNDIRVIKTQKSIHHAFFTLLEQKDFQEITVQDILDAAQINRTTFYKHYASKYALAKSLVEDFKQSIFSPLLTRRFCESSLDVLKDTAPLFFENKDKIRLLWKIETNKVHLKQDMYHLIKDSYIETLKKSPLEENIDLEYQGHMYASLTLAGITFAVNCDQPVGPEKTLANITFLFERIIK</sequence>
<keyword evidence="5" id="KW-1185">Reference proteome</keyword>
<organism evidence="4 5">
    <name type="scientific">Alitibacter langaaensis DSM 22999</name>
    <dbReference type="NCBI Taxonomy" id="1122935"/>
    <lineage>
        <taxon>Bacteria</taxon>
        <taxon>Pseudomonadati</taxon>
        <taxon>Pseudomonadota</taxon>
        <taxon>Gammaproteobacteria</taxon>
        <taxon>Pasteurellales</taxon>
        <taxon>Pasteurellaceae</taxon>
        <taxon>Alitibacter</taxon>
    </lineage>
</organism>
<protein>
    <submittedName>
        <fullName evidence="4">TetR family transcriptional regulator</fullName>
    </submittedName>
</protein>